<dbReference type="Proteomes" id="UP000663889">
    <property type="component" value="Unassembled WGS sequence"/>
</dbReference>
<dbReference type="SUPFAM" id="SSF56219">
    <property type="entry name" value="DNase I-like"/>
    <property type="match status" value="2"/>
</dbReference>
<dbReference type="InterPro" id="IPR046985">
    <property type="entry name" value="IP5"/>
</dbReference>
<evidence type="ECO:0000313" key="2">
    <source>
        <dbReference type="EMBL" id="CAF1096407.1"/>
    </source>
</evidence>
<feature type="domain" description="Inositol polyphosphate-related phosphatase" evidence="1">
    <location>
        <begin position="8"/>
        <end position="284"/>
    </location>
</feature>
<organism evidence="2 3">
    <name type="scientific">Rotaria sordida</name>
    <dbReference type="NCBI Taxonomy" id="392033"/>
    <lineage>
        <taxon>Eukaryota</taxon>
        <taxon>Metazoa</taxon>
        <taxon>Spiralia</taxon>
        <taxon>Gnathifera</taxon>
        <taxon>Rotifera</taxon>
        <taxon>Eurotatoria</taxon>
        <taxon>Bdelloidea</taxon>
        <taxon>Philodinida</taxon>
        <taxon>Philodinidae</taxon>
        <taxon>Rotaria</taxon>
    </lineage>
</organism>
<evidence type="ECO:0000259" key="1">
    <source>
        <dbReference type="SMART" id="SM00128"/>
    </source>
</evidence>
<dbReference type="GO" id="GO:0004439">
    <property type="term" value="F:phosphatidylinositol-4,5-bisphosphate 5-phosphatase activity"/>
    <property type="evidence" value="ECO:0007669"/>
    <property type="project" value="TreeGrafter"/>
</dbReference>
<feature type="domain" description="Inositol polyphosphate-related phosphatase" evidence="1">
    <location>
        <begin position="287"/>
        <end position="580"/>
    </location>
</feature>
<accession>A0A814NVB4</accession>
<dbReference type="SMART" id="SM00128">
    <property type="entry name" value="IPPc"/>
    <property type="match status" value="2"/>
</dbReference>
<dbReference type="PANTHER" id="PTHR11200:SF300">
    <property type="entry name" value="TYPE II INOSITOL 1,4,5-TRISPHOSPHATE 5-PHOSPHATASE"/>
    <property type="match status" value="1"/>
</dbReference>
<gene>
    <name evidence="2" type="ORF">SEV965_LOCUS15637</name>
</gene>
<dbReference type="GO" id="GO:0046856">
    <property type="term" value="P:phosphatidylinositol dephosphorylation"/>
    <property type="evidence" value="ECO:0007669"/>
    <property type="project" value="InterPro"/>
</dbReference>
<proteinExistence type="predicted"/>
<dbReference type="InterPro" id="IPR000300">
    <property type="entry name" value="IPPc"/>
</dbReference>
<dbReference type="Pfam" id="PF22669">
    <property type="entry name" value="Exo_endo_phos2"/>
    <property type="match status" value="2"/>
</dbReference>
<reference evidence="2" key="1">
    <citation type="submission" date="2021-02" db="EMBL/GenBank/DDBJ databases">
        <authorList>
            <person name="Nowell W R."/>
        </authorList>
    </citation>
    <scope>NUCLEOTIDE SEQUENCE</scope>
</reference>
<name>A0A814NVB4_9BILA</name>
<evidence type="ECO:0000313" key="3">
    <source>
        <dbReference type="Proteomes" id="UP000663889"/>
    </source>
</evidence>
<dbReference type="PANTHER" id="PTHR11200">
    <property type="entry name" value="INOSITOL 5-PHOSPHATASE"/>
    <property type="match status" value="1"/>
</dbReference>
<dbReference type="InterPro" id="IPR036691">
    <property type="entry name" value="Endo/exonu/phosph_ase_sf"/>
</dbReference>
<dbReference type="EMBL" id="CAJNOU010000825">
    <property type="protein sequence ID" value="CAF1096407.1"/>
    <property type="molecule type" value="Genomic_DNA"/>
</dbReference>
<protein>
    <recommendedName>
        <fullName evidence="1">Inositol polyphosphate-related phosphatase domain-containing protein</fullName>
    </recommendedName>
</protein>
<comment type="caution">
    <text evidence="2">The sequence shown here is derived from an EMBL/GenBank/DDBJ whole genome shotgun (WGS) entry which is preliminary data.</text>
</comment>
<dbReference type="Gene3D" id="3.60.10.10">
    <property type="entry name" value="Endonuclease/exonuclease/phosphatase"/>
    <property type="match status" value="3"/>
</dbReference>
<sequence length="580" mass="67596">MVESKLPSSLSILIGSFNTHKRYPPADLNLSSWLIRHPITPHIIAIGLQELPSGFFFLKKKSQDQWIALIEKTLPNYKLLSYIRLNGTLLFIYIQSSYFNQCSAIGTARVRTGFMNLSGNKGAVGIRFEFNQTSLCFINCHLSYGEDSKAFHSRNKQYSLIHQSMLFKSQCNQYQWNIDDHNGIFFFGDLNYRQTETNQDELKEKTNILKTYSESRIKFPPTYKFKANSNLYDLSRRPSWTDRILYRAKQCYIESINYWTTSMIKFSDHRPIANLFLLQSKLPSSSSILIGSFNTHKRYPPADLNLSSWLIHQSITPHIIAIGLQELPSSFFFLKKKSQDQWIALIEKTLPNYKLLSYIRLNGIILFIYIQSSYFNQCSAIGTARVRTGFMNLFGNKGAVAIGTARVRTGFMNLFGNKGAVGIRFEFNQTSLCFINCHLSQGENSHGFHLRNKKYSFIHQSMLFKSQCNQYQRNINDHNGIFFFGDLNYRQTETNQDELKEKTNILKTYSESDIKFPPTYKYKLNSNSYDLSRRSSWTDRILYRTKQCYIQSINYWTTSMIKFSDHRPIANLFLLLRLIR</sequence>
<dbReference type="AlphaFoldDB" id="A0A814NVB4"/>